<dbReference type="OrthoDB" id="2020634at2759"/>
<dbReference type="PANTHER" id="PTHR13038:SF10">
    <property type="entry name" value="AUTOPHAGY-RELATED PROTEIN 9"/>
    <property type="match status" value="1"/>
</dbReference>
<dbReference type="GO" id="GO:0034727">
    <property type="term" value="P:piecemeal microautophagy of the nucleus"/>
    <property type="evidence" value="ECO:0007669"/>
    <property type="project" value="TreeGrafter"/>
</dbReference>
<keyword evidence="7" id="KW-0072">Autophagy</keyword>
<sequence>MFGSHNQRAYQKIDDDFDDESLRSTCTSRILDSVAAGRNMLFGRTSEEQPLMTTSSASYQSSPMHENRAAHENYTQFATYGPPAMASSAQQADSRRWHHIENLDEFFTHIFEYQQNGGYQCIVLSKIFSLFQFVFIVSFSTFFTQCIDYPFLFANSNTTTHGNENVGKRHFSDAVIENCPATMSIWVLIALIAAMVYWVTRVIKTAKYLLKIAEIHDFYKNELKIEDDQLLNMTWHDIVKRIGEVQPRLRLMIHTDSVSSIDIYHRILRHKNYMVALVNKRIIDPVFEVPLIGKIAYLPNSLKNDMEKIFFLSSAAPWDGPNLKDEYKEMETLEDLARKMRDDCNYFGIWSLVLMPLLLPFQVIESFFFLAELIKRSPNSLGSRRYSNYGRYRMRHFNELDHELNARLNRSYIYAAAYMDQFFSPALKLIAQNVTLVAASIAVTLAALTAWDEDVLQVEHVITVISVCGIIIVICKGMIPDENLVWQPEILMNHVASELHYLPPEWKGKAHTAEVRSEFDQIFQMKWMYFLIEVTSPIFTPFIVLFWLKPRASQIVNFFHDHTVLIDGVGDICSFAEMDVGKHGDPKWNSIRNRDGDEQDDDGDEDDIAPIVTSHNRARDGKTELSVLHFKTTNPEWKGSKHTEAFVKKFKNRLIQDTSALVMLNSRDLGSLGRIPDRNDPTRRNVLLESVHNALPGDSRNTIPGRSPLIGNGLHLVDGPIVKDFTGAQQFHSAGVLGSIYHEQPMAAESLTNSLKASGIDVDGAGSEMRVNSLYLRGLHEENVIQSRMGPSIMMPPMNSQSIFAMPQRNAPTDESLIEMNEPSSSSQLGHGLGELPELQNDARSRLILRREQISDEERLADVPEDNDEDLPPSCLVIERFPKRDAVIFRRTVVEDSKSVADCRGTLRMRAVPRMKRPPIIDFSERQILIESRKKLKNWAVNGMEIDLVLSREAPNLRNPPVKGTCVEYDQLANSDDNEVPDVSDMLEDDSEVPLLNSGDKKTVKRKFESAKKSFGNVDEIPASQKNATNVNKKKFEQEEDETDEEEDDDTNEKVESTQNLDDDDDDKSESEDDDDDAERDKFREELANMPLGKLKEMKEKLGIKLFNKTYFGVSKEEKERNAKKKEEQKMDEKKRGAHRPREISSKRPVSAFRNIYKDHEMPAKKKKWDPRFDQRAGEFKELCFENNYKFLDEIRSKEIEEIRSEHKMAEEEGDERKASRLKNTLQKMENRERSRAEKARQAETRRELHEENIQRMLRGEAPIFKTKAQVRRIDMEKKYDELKKDNKLDKYLQRKAKKESGKLKKAKPFEGYGYQG</sequence>
<organism evidence="12 13">
    <name type="scientific">Caenorhabditis bovis</name>
    <dbReference type="NCBI Taxonomy" id="2654633"/>
    <lineage>
        <taxon>Eukaryota</taxon>
        <taxon>Metazoa</taxon>
        <taxon>Ecdysozoa</taxon>
        <taxon>Nematoda</taxon>
        <taxon>Chromadorea</taxon>
        <taxon>Rhabditida</taxon>
        <taxon>Rhabditina</taxon>
        <taxon>Rhabditomorpha</taxon>
        <taxon>Rhabditoidea</taxon>
        <taxon>Rhabditidae</taxon>
        <taxon>Peloderinae</taxon>
        <taxon>Caenorhabditis</taxon>
    </lineage>
</organism>
<proteinExistence type="inferred from homology"/>
<comment type="caution">
    <text evidence="12">The sequence shown here is derived from an EMBL/GenBank/DDBJ whole genome shotgun (WGS) entry which is preliminary data.</text>
</comment>
<evidence type="ECO:0000256" key="4">
    <source>
        <dbReference type="ARBA" id="ARBA00022448"/>
    </source>
</evidence>
<feature type="region of interest" description="Disordered" evidence="10">
    <location>
        <begin position="1294"/>
        <end position="1317"/>
    </location>
</feature>
<feature type="region of interest" description="Disordered" evidence="10">
    <location>
        <begin position="1019"/>
        <end position="1093"/>
    </location>
</feature>
<feature type="compositionally biased region" description="Acidic residues" evidence="10">
    <location>
        <begin position="1061"/>
        <end position="1078"/>
    </location>
</feature>
<evidence type="ECO:0000256" key="6">
    <source>
        <dbReference type="ARBA" id="ARBA00022989"/>
    </source>
</evidence>
<dbReference type="InterPro" id="IPR007241">
    <property type="entry name" value="Autophagy-rel_prot_9"/>
</dbReference>
<feature type="region of interest" description="Disordered" evidence="10">
    <location>
        <begin position="1206"/>
        <end position="1255"/>
    </location>
</feature>
<feature type="compositionally biased region" description="Basic and acidic residues" evidence="10">
    <location>
        <begin position="1294"/>
        <end position="1303"/>
    </location>
</feature>
<evidence type="ECO:0000256" key="10">
    <source>
        <dbReference type="SAM" id="MobiDB-lite"/>
    </source>
</evidence>
<protein>
    <recommendedName>
        <fullName evidence="3">Autophagy-related protein 9</fullName>
    </recommendedName>
</protein>
<keyword evidence="9 11" id="KW-0472">Membrane</keyword>
<dbReference type="GO" id="GO:0005776">
    <property type="term" value="C:autophagosome"/>
    <property type="evidence" value="ECO:0007669"/>
    <property type="project" value="TreeGrafter"/>
</dbReference>
<dbReference type="Pfam" id="PF06102">
    <property type="entry name" value="RRP36"/>
    <property type="match status" value="1"/>
</dbReference>
<keyword evidence="4" id="KW-0813">Transport</keyword>
<evidence type="ECO:0000256" key="2">
    <source>
        <dbReference type="ARBA" id="ARBA00006185"/>
    </source>
</evidence>
<feature type="transmembrane region" description="Helical" evidence="11">
    <location>
        <begin position="347"/>
        <end position="371"/>
    </location>
</feature>
<feature type="compositionally biased region" description="Acidic residues" evidence="10">
    <location>
        <begin position="976"/>
        <end position="992"/>
    </location>
</feature>
<comment type="similarity">
    <text evidence="2">Belongs to the ATG9 family.</text>
</comment>
<evidence type="ECO:0000256" key="8">
    <source>
        <dbReference type="ARBA" id="ARBA00023055"/>
    </source>
</evidence>
<keyword evidence="6 11" id="KW-1133">Transmembrane helix</keyword>
<evidence type="ECO:0000256" key="1">
    <source>
        <dbReference type="ARBA" id="ARBA00004511"/>
    </source>
</evidence>
<evidence type="ECO:0000313" key="13">
    <source>
        <dbReference type="Proteomes" id="UP000494206"/>
    </source>
</evidence>
<dbReference type="InterPro" id="IPR009292">
    <property type="entry name" value="RRP36"/>
</dbReference>
<evidence type="ECO:0000256" key="5">
    <source>
        <dbReference type="ARBA" id="ARBA00022692"/>
    </source>
</evidence>
<dbReference type="EMBL" id="CADEPM010000001">
    <property type="protein sequence ID" value="CAB3396698.1"/>
    <property type="molecule type" value="Genomic_DNA"/>
</dbReference>
<dbReference type="Proteomes" id="UP000494206">
    <property type="component" value="Unassembled WGS sequence"/>
</dbReference>
<keyword evidence="5 11" id="KW-0812">Transmembrane</keyword>
<feature type="compositionally biased region" description="Basic and acidic residues" evidence="10">
    <location>
        <begin position="1229"/>
        <end position="1254"/>
    </location>
</feature>
<accession>A0A8S1EAJ9</accession>
<feature type="transmembrane region" description="Helical" evidence="11">
    <location>
        <begin position="429"/>
        <end position="449"/>
    </location>
</feature>
<dbReference type="Pfam" id="PF04109">
    <property type="entry name" value="ATG9"/>
    <property type="match status" value="1"/>
</dbReference>
<evidence type="ECO:0000256" key="9">
    <source>
        <dbReference type="ARBA" id="ARBA00023136"/>
    </source>
</evidence>
<gene>
    <name evidence="12" type="ORF">CBOVIS_LOCUS216</name>
</gene>
<feature type="transmembrane region" description="Helical" evidence="11">
    <location>
        <begin position="123"/>
        <end position="143"/>
    </location>
</feature>
<feature type="region of interest" description="Disordered" evidence="10">
    <location>
        <begin position="1116"/>
        <end position="1159"/>
    </location>
</feature>
<feature type="compositionally biased region" description="Basic and acidic residues" evidence="10">
    <location>
        <begin position="1206"/>
        <end position="1219"/>
    </location>
</feature>
<dbReference type="GO" id="GO:0006869">
    <property type="term" value="P:lipid transport"/>
    <property type="evidence" value="ECO:0007669"/>
    <property type="project" value="UniProtKB-KW"/>
</dbReference>
<comment type="subcellular location">
    <subcellularLocation>
        <location evidence="1">Preautophagosomal structure membrane</location>
        <topology evidence="1">Multi-pass membrane protein</topology>
    </subcellularLocation>
</comment>
<evidence type="ECO:0000256" key="7">
    <source>
        <dbReference type="ARBA" id="ARBA00023006"/>
    </source>
</evidence>
<feature type="compositionally biased region" description="Basic and acidic residues" evidence="10">
    <location>
        <begin position="586"/>
        <end position="596"/>
    </location>
</feature>
<feature type="compositionally biased region" description="Basic and acidic residues" evidence="10">
    <location>
        <begin position="1116"/>
        <end position="1146"/>
    </location>
</feature>
<feature type="region of interest" description="Disordered" evidence="10">
    <location>
        <begin position="974"/>
        <end position="1003"/>
    </location>
</feature>
<name>A0A8S1EAJ9_9PELO</name>
<feature type="transmembrane region" description="Helical" evidence="11">
    <location>
        <begin position="527"/>
        <end position="548"/>
    </location>
</feature>
<feature type="transmembrane region" description="Helical" evidence="11">
    <location>
        <begin position="181"/>
        <end position="200"/>
    </location>
</feature>
<dbReference type="GO" id="GO:0061709">
    <property type="term" value="P:reticulophagy"/>
    <property type="evidence" value="ECO:0007669"/>
    <property type="project" value="TreeGrafter"/>
</dbReference>
<feature type="region of interest" description="Disordered" evidence="10">
    <location>
        <begin position="586"/>
        <end position="620"/>
    </location>
</feature>
<keyword evidence="13" id="KW-1185">Reference proteome</keyword>
<dbReference type="GO" id="GO:0034497">
    <property type="term" value="P:protein localization to phagophore assembly site"/>
    <property type="evidence" value="ECO:0007669"/>
    <property type="project" value="TreeGrafter"/>
</dbReference>
<dbReference type="GO" id="GO:0034045">
    <property type="term" value="C:phagophore assembly site membrane"/>
    <property type="evidence" value="ECO:0007669"/>
    <property type="project" value="UniProtKB-SubCell"/>
</dbReference>
<evidence type="ECO:0000313" key="12">
    <source>
        <dbReference type="EMBL" id="CAB3396698.1"/>
    </source>
</evidence>
<reference evidence="12 13" key="1">
    <citation type="submission" date="2020-04" db="EMBL/GenBank/DDBJ databases">
        <authorList>
            <person name="Laetsch R D."/>
            <person name="Stevens L."/>
            <person name="Kumar S."/>
            <person name="Blaxter L. M."/>
        </authorList>
    </citation>
    <scope>NUCLEOTIDE SEQUENCE [LARGE SCALE GENOMIC DNA]</scope>
</reference>
<feature type="compositionally biased region" description="Acidic residues" evidence="10">
    <location>
        <begin position="597"/>
        <end position="608"/>
    </location>
</feature>
<feature type="compositionally biased region" description="Acidic residues" evidence="10">
    <location>
        <begin position="1038"/>
        <end position="1051"/>
    </location>
</feature>
<evidence type="ECO:0000256" key="3">
    <source>
        <dbReference type="ARBA" id="ARBA00018074"/>
    </source>
</evidence>
<dbReference type="GO" id="GO:0000422">
    <property type="term" value="P:autophagy of mitochondrion"/>
    <property type="evidence" value="ECO:0007669"/>
    <property type="project" value="TreeGrafter"/>
</dbReference>
<dbReference type="PANTHER" id="PTHR13038">
    <property type="entry name" value="APG9 AUTOPHAGY 9"/>
    <property type="match status" value="1"/>
</dbReference>
<evidence type="ECO:0000256" key="11">
    <source>
        <dbReference type="SAM" id="Phobius"/>
    </source>
</evidence>
<keyword evidence="8" id="KW-0445">Lipid transport</keyword>